<dbReference type="EMBL" id="OU503037">
    <property type="protein sequence ID" value="CAI9756318.1"/>
    <property type="molecule type" value="Genomic_DNA"/>
</dbReference>
<dbReference type="Proteomes" id="UP000834106">
    <property type="component" value="Chromosome 2"/>
</dbReference>
<proteinExistence type="inferred from homology"/>
<evidence type="ECO:0000313" key="6">
    <source>
        <dbReference type="Proteomes" id="UP000834106"/>
    </source>
</evidence>
<keyword evidence="2" id="KW-0804">Transcription</keyword>
<organism evidence="5 6">
    <name type="scientific">Fraxinus pennsylvanica</name>
    <dbReference type="NCBI Taxonomy" id="56036"/>
    <lineage>
        <taxon>Eukaryota</taxon>
        <taxon>Viridiplantae</taxon>
        <taxon>Streptophyta</taxon>
        <taxon>Embryophyta</taxon>
        <taxon>Tracheophyta</taxon>
        <taxon>Spermatophyta</taxon>
        <taxon>Magnoliopsida</taxon>
        <taxon>eudicotyledons</taxon>
        <taxon>Gunneridae</taxon>
        <taxon>Pentapetalae</taxon>
        <taxon>asterids</taxon>
        <taxon>lamiids</taxon>
        <taxon>Lamiales</taxon>
        <taxon>Oleaceae</taxon>
        <taxon>Oleeae</taxon>
        <taxon>Fraxinus</taxon>
    </lineage>
</organism>
<feature type="compositionally biased region" description="Polar residues" evidence="4">
    <location>
        <begin position="61"/>
        <end position="74"/>
    </location>
</feature>
<gene>
    <name evidence="5" type="ORF">FPE_LOCUS3748</name>
</gene>
<dbReference type="Pfam" id="PF03514">
    <property type="entry name" value="GRAS"/>
    <property type="match status" value="1"/>
</dbReference>
<dbReference type="PROSITE" id="PS50985">
    <property type="entry name" value="GRAS"/>
    <property type="match status" value="1"/>
</dbReference>
<evidence type="ECO:0000256" key="2">
    <source>
        <dbReference type="ARBA" id="ARBA00023163"/>
    </source>
</evidence>
<feature type="region of interest" description="Leucine repeat II (LRII)" evidence="3">
    <location>
        <begin position="269"/>
        <end position="301"/>
    </location>
</feature>
<dbReference type="InterPro" id="IPR005202">
    <property type="entry name" value="TF_GRAS"/>
</dbReference>
<comment type="caution">
    <text evidence="3">Lacks conserved residue(s) required for the propagation of feature annotation.</text>
</comment>
<evidence type="ECO:0000256" key="1">
    <source>
        <dbReference type="ARBA" id="ARBA00023015"/>
    </source>
</evidence>
<evidence type="ECO:0000313" key="5">
    <source>
        <dbReference type="EMBL" id="CAI9756318.1"/>
    </source>
</evidence>
<accession>A0AAD1YTK5</accession>
<feature type="region of interest" description="SAW" evidence="3">
    <location>
        <begin position="403"/>
        <end position="479"/>
    </location>
</feature>
<name>A0AAD1YTK5_9LAMI</name>
<dbReference type="AlphaFoldDB" id="A0AAD1YTK5"/>
<feature type="compositionally biased region" description="Basic and acidic residues" evidence="4">
    <location>
        <begin position="50"/>
        <end position="59"/>
    </location>
</feature>
<comment type="similarity">
    <text evidence="3">Belongs to the GRAS family.</text>
</comment>
<reference evidence="5" key="1">
    <citation type="submission" date="2023-05" db="EMBL/GenBank/DDBJ databases">
        <authorList>
            <person name="Huff M."/>
        </authorList>
    </citation>
    <scope>NUCLEOTIDE SEQUENCE</scope>
</reference>
<evidence type="ECO:0000256" key="4">
    <source>
        <dbReference type="SAM" id="MobiDB-lite"/>
    </source>
</evidence>
<keyword evidence="6" id="KW-1185">Reference proteome</keyword>
<dbReference type="PANTHER" id="PTHR31636">
    <property type="entry name" value="OSJNBA0084A10.13 PROTEIN-RELATED"/>
    <property type="match status" value="1"/>
</dbReference>
<evidence type="ECO:0000256" key="3">
    <source>
        <dbReference type="PROSITE-ProRule" id="PRU01191"/>
    </source>
</evidence>
<sequence>MASQFEGFKKKDMNATRISHTAETKKYQNPCFPQASFEILSKYRSQFKHLNPEKRHEPRVPQTTNGTVTPSSDPVVSTECIMKLARMRLREDCSSYSINPFPEISEENSKDMELAFNLLMAAEKFSIQQFDSAEKLLGQCVPFASRCDSPLRRVVTHFAEALRERIDRERGRINLERKIVDLEESLMMFKSASLSFEQKLPLGQISQFTGMQAILDSMALARNIHLIDFGIRSGSHWIILMQGLASRKDNPVELLKITAVGTSKHKLETTGKWLSSFAESLNLPFSFRTVISELNDLKDCFFEVKAEEMVAVYLFLNLCGILASADHLESFIVFVKKLNPCVIAIVEMEVNTNTPIFMDRFYEAIFFASAVFDLLDTCLKEDIMHRKMIEEIYLRQMILSMITEESDERIQRFTKIDFWRELFARFDLVEAELSQLSLDQANLVLKTSPCWSSATIDMNGKSMILGWNGTPILSLSVWKLS</sequence>
<protein>
    <submittedName>
        <fullName evidence="5">Uncharacterized protein</fullName>
    </submittedName>
</protein>
<feature type="region of interest" description="Disordered" evidence="4">
    <location>
        <begin position="50"/>
        <end position="74"/>
    </location>
</feature>
<keyword evidence="1" id="KW-0805">Transcription regulation</keyword>